<feature type="transmembrane region" description="Helical" evidence="15">
    <location>
        <begin position="1233"/>
        <end position="1253"/>
    </location>
</feature>
<comment type="similarity">
    <text evidence="3">Belongs to the glycosyl hydrolase 18 family. Chitinase class V subfamily.</text>
</comment>
<dbReference type="InterPro" id="IPR001579">
    <property type="entry name" value="Glyco_hydro_18_chit_AS"/>
</dbReference>
<comment type="caution">
    <text evidence="13">Lacks conserved residue(s) required for the propagation of feature annotation.</text>
</comment>
<feature type="transmembrane region" description="Helical" evidence="15">
    <location>
        <begin position="1173"/>
        <end position="1190"/>
    </location>
</feature>
<feature type="disulfide bond" evidence="13">
    <location>
        <begin position="456"/>
        <end position="470"/>
    </location>
</feature>
<dbReference type="PANTHER" id="PTHR47700">
    <property type="entry name" value="V CHITINASE, PUTATIVE (AFU_ORTHOLOGUE AFUA_6G13720)-RELATED"/>
    <property type="match status" value="1"/>
</dbReference>
<evidence type="ECO:0000259" key="18">
    <source>
        <dbReference type="PROSITE" id="PS51910"/>
    </source>
</evidence>
<dbReference type="InterPro" id="IPR018392">
    <property type="entry name" value="LysM"/>
</dbReference>
<evidence type="ECO:0000256" key="16">
    <source>
        <dbReference type="SAM" id="SignalP"/>
    </source>
</evidence>
<keyword evidence="9" id="KW-0843">Virulence</keyword>
<dbReference type="InterPro" id="IPR053214">
    <property type="entry name" value="LysM12-like"/>
</dbReference>
<dbReference type="InterPro" id="IPR001002">
    <property type="entry name" value="Chitin-bd_1"/>
</dbReference>
<evidence type="ECO:0000256" key="5">
    <source>
        <dbReference type="ARBA" id="ARBA00022525"/>
    </source>
</evidence>
<dbReference type="InterPro" id="IPR011583">
    <property type="entry name" value="Chitinase_II/V-like_cat"/>
</dbReference>
<keyword evidence="10" id="KW-0119">Carbohydrate metabolism</keyword>
<dbReference type="Gene3D" id="3.10.50.10">
    <property type="match status" value="1"/>
</dbReference>
<dbReference type="GO" id="GO:0008061">
    <property type="term" value="F:chitin binding"/>
    <property type="evidence" value="ECO:0007669"/>
    <property type="project" value="UniProtKB-UniRule"/>
</dbReference>
<keyword evidence="12" id="KW-0624">Polysaccharide degradation</keyword>
<feature type="disulfide bond" evidence="13">
    <location>
        <begin position="490"/>
        <end position="494"/>
    </location>
</feature>
<evidence type="ECO:0000256" key="14">
    <source>
        <dbReference type="RuleBase" id="RU000489"/>
    </source>
</evidence>
<name>A0A8K0TSH6_9PEZI</name>
<accession>A0A8K0TSH6</accession>
<comment type="subcellular location">
    <subcellularLocation>
        <location evidence="2">Secreted</location>
    </subcellularLocation>
</comment>
<evidence type="ECO:0000256" key="9">
    <source>
        <dbReference type="ARBA" id="ARBA00023026"/>
    </source>
</evidence>
<evidence type="ECO:0000256" key="6">
    <source>
        <dbReference type="ARBA" id="ARBA00022669"/>
    </source>
</evidence>
<proteinExistence type="inferred from homology"/>
<feature type="disulfide bond" evidence="13">
    <location>
        <begin position="451"/>
        <end position="463"/>
    </location>
</feature>
<evidence type="ECO:0000256" key="4">
    <source>
        <dbReference type="ARBA" id="ARBA00012729"/>
    </source>
</evidence>
<organism evidence="19 20">
    <name type="scientific">Plectosphaerella cucumerina</name>
    <dbReference type="NCBI Taxonomy" id="40658"/>
    <lineage>
        <taxon>Eukaryota</taxon>
        <taxon>Fungi</taxon>
        <taxon>Dikarya</taxon>
        <taxon>Ascomycota</taxon>
        <taxon>Pezizomycotina</taxon>
        <taxon>Sordariomycetes</taxon>
        <taxon>Hypocreomycetidae</taxon>
        <taxon>Glomerellales</taxon>
        <taxon>Plectosphaerellaceae</taxon>
        <taxon>Plectosphaerella</taxon>
    </lineage>
</organism>
<comment type="catalytic activity">
    <reaction evidence="1">
        <text>Random endo-hydrolysis of N-acetyl-beta-D-glucosaminide (1-&gt;4)-beta-linkages in chitin and chitodextrins.</text>
        <dbReference type="EC" id="3.2.1.14"/>
    </reaction>
</comment>
<dbReference type="SUPFAM" id="SSF54556">
    <property type="entry name" value="Chitinase insertion domain"/>
    <property type="match status" value="1"/>
</dbReference>
<evidence type="ECO:0000256" key="3">
    <source>
        <dbReference type="ARBA" id="ARBA00008682"/>
    </source>
</evidence>
<dbReference type="Gene3D" id="3.20.20.80">
    <property type="entry name" value="Glycosidases"/>
    <property type="match status" value="1"/>
</dbReference>
<dbReference type="PROSITE" id="PS00026">
    <property type="entry name" value="CHIT_BIND_I_1"/>
    <property type="match status" value="1"/>
</dbReference>
<keyword evidence="20" id="KW-1185">Reference proteome</keyword>
<keyword evidence="11 14" id="KW-0326">Glycosidase</keyword>
<dbReference type="EC" id="3.2.1.14" evidence="4"/>
<evidence type="ECO:0000256" key="2">
    <source>
        <dbReference type="ARBA" id="ARBA00004613"/>
    </source>
</evidence>
<dbReference type="InterPro" id="IPR029070">
    <property type="entry name" value="Chitinase_insertion_sf"/>
</dbReference>
<dbReference type="PROSITE" id="PS01095">
    <property type="entry name" value="GH18_1"/>
    <property type="match status" value="1"/>
</dbReference>
<dbReference type="CDD" id="cd00118">
    <property type="entry name" value="LysM"/>
    <property type="match status" value="1"/>
</dbReference>
<evidence type="ECO:0000256" key="7">
    <source>
        <dbReference type="ARBA" id="ARBA00022801"/>
    </source>
</evidence>
<evidence type="ECO:0000256" key="11">
    <source>
        <dbReference type="ARBA" id="ARBA00023295"/>
    </source>
</evidence>
<dbReference type="PROSITE" id="PS51910">
    <property type="entry name" value="GH18_2"/>
    <property type="match status" value="1"/>
</dbReference>
<reference evidence="19" key="1">
    <citation type="journal article" date="2021" name="Nat. Commun.">
        <title>Genetic determinants of endophytism in the Arabidopsis root mycobiome.</title>
        <authorList>
            <person name="Mesny F."/>
            <person name="Miyauchi S."/>
            <person name="Thiergart T."/>
            <person name="Pickel B."/>
            <person name="Atanasova L."/>
            <person name="Karlsson M."/>
            <person name="Huettel B."/>
            <person name="Barry K.W."/>
            <person name="Haridas S."/>
            <person name="Chen C."/>
            <person name="Bauer D."/>
            <person name="Andreopoulos W."/>
            <person name="Pangilinan J."/>
            <person name="LaButti K."/>
            <person name="Riley R."/>
            <person name="Lipzen A."/>
            <person name="Clum A."/>
            <person name="Drula E."/>
            <person name="Henrissat B."/>
            <person name="Kohler A."/>
            <person name="Grigoriev I.V."/>
            <person name="Martin F.M."/>
            <person name="Hacquard S."/>
        </authorList>
    </citation>
    <scope>NUCLEOTIDE SEQUENCE</scope>
    <source>
        <strain evidence="19">MPI-CAGE-AT-0016</strain>
    </source>
</reference>
<dbReference type="Pfam" id="PF00187">
    <property type="entry name" value="Chitin_bind_1"/>
    <property type="match status" value="1"/>
</dbReference>
<dbReference type="GO" id="GO:0005576">
    <property type="term" value="C:extracellular region"/>
    <property type="evidence" value="ECO:0007669"/>
    <property type="project" value="UniProtKB-SubCell"/>
</dbReference>
<evidence type="ECO:0000313" key="19">
    <source>
        <dbReference type="EMBL" id="KAH7376632.1"/>
    </source>
</evidence>
<dbReference type="EMBL" id="JAGPXD010000001">
    <property type="protein sequence ID" value="KAH7376632.1"/>
    <property type="molecule type" value="Genomic_DNA"/>
</dbReference>
<keyword evidence="15" id="KW-0472">Membrane</keyword>
<feature type="transmembrane region" description="Helical" evidence="15">
    <location>
        <begin position="1202"/>
        <end position="1221"/>
    </location>
</feature>
<dbReference type="OrthoDB" id="73875at2759"/>
<feature type="signal peptide" evidence="16">
    <location>
        <begin position="1"/>
        <end position="21"/>
    </location>
</feature>
<dbReference type="Gene3D" id="3.10.350.10">
    <property type="entry name" value="LysM domain"/>
    <property type="match status" value="1"/>
</dbReference>
<dbReference type="SMART" id="SM00270">
    <property type="entry name" value="ChtBD1"/>
    <property type="match status" value="1"/>
</dbReference>
<evidence type="ECO:0000256" key="1">
    <source>
        <dbReference type="ARBA" id="ARBA00000822"/>
    </source>
</evidence>
<evidence type="ECO:0000256" key="10">
    <source>
        <dbReference type="ARBA" id="ARBA00023277"/>
    </source>
</evidence>
<dbReference type="GO" id="GO:0006032">
    <property type="term" value="P:chitin catabolic process"/>
    <property type="evidence" value="ECO:0007669"/>
    <property type="project" value="UniProtKB-KW"/>
</dbReference>
<keyword evidence="15" id="KW-0812">Transmembrane</keyword>
<dbReference type="PROSITE" id="PS50941">
    <property type="entry name" value="CHIT_BIND_I_2"/>
    <property type="match status" value="1"/>
</dbReference>
<dbReference type="InterPro" id="IPR001223">
    <property type="entry name" value="Glyco_hydro18_cat"/>
</dbReference>
<dbReference type="Pfam" id="PF00704">
    <property type="entry name" value="Glyco_hydro_18"/>
    <property type="match status" value="1"/>
</dbReference>
<sequence length="1294" mass="142066">MAVLRWLLAGLAASAIQGTTASREEYYSDLLACPVSCSSTEDSAQWTQYTNLQRLTFCKHPVLFSVSLTGEPQKRTAQRGVMACTAVDADKDEKEIVKAIVPPPEDAEGLAKRDLECPESTRNTTSVELAALGSRSSSSSSAALSGLAEMREWLGRTQKCSDKPSVLFSYVNGTVLGYFAGARVDGAATDAFFKTLSDDVKKNGVPERLVVQHCAQDDKSTITGGTTLGLVVDSDAAFVGVQKAVRAWSKAECASLDGDDVSSERVKDVDLRFFPTLAGTPAASSAISSRSLEARQNSQCRWIRVEDNEGCPELARRCGIEPHKYTEFNSKSGHCSSLRAGQPVCCSSGSLPDFRPKKKANGDCFDYQVRDGDTCSGLAATYTFDEKDLFDFNNKKTWGWIGCDPLAVGKICLSEGNPPMPSVFDNAVCGPQVKDTSPPRNGEKLSDLNPCPLNVCCSRWGHCGTTEEFCKEGKAETESPGTAGDDGFGCISNCGMDVVNNGQAPSKFYKLGYFEGYNFNRPCLNMDVRGVVDHKEAYTDVHFSFAHISSGPNYDVVIPDDTENEWKKFIRIKGPRRTLAFGGWAFSAEHPHYHLFREATAPGNAARFAKNCVDFAIKHNLDGLDFDWEYPGAPDIPGIPPGGKDEAGNYLEFLKMVRLILPKDKTLSIAAPASFWYLKQFPIKDMAPILDYIVFMTYDLHGQWDAGSKWSSPGCDSGACLRSHVNWTETYSALAMITKAGVPAHKVLMGVSSYGRSFKMAQAGCWGPTCTFLGDRLTSYAKAGRCTGQSGYLANAEIFELVDSGRVTQIWQDATTKARYLVYEGTEWVSYMDSFWRKNREQEAKKLNLGGTIEWAIDLQEFLPDKGLDVSRDDLWKKPEPCSFHSPHDTLQGLAGDSSIPVRCLPAYTLQILRNIASQSISRYKQLEPRYDANFARFRRAAATSASESADEWVVKEARTYFDCTSSYQRHCCNWCDNNSCGPGTYCIDPSTTGPGRSCAFGPFAEIESSVRCPQSVEPVSSGNITFTFKDDELKKAFYAKIEEEFGIPEDKMRRGTRPYKYHIRNTPNVECSGPWERNCLTNQYRDIPMSDYSFRDVPNPKDLLGPGFENATATVATIAGFEILIRLGMLQDSAADVVEALTMPALMLNESSHAMQQVIDLGEEIKKEEEKSLILAVVSLVFFIVPFIGKLASSLTAIGSAIRIAAGLVGDFGLIGLDIYRITEAETDEDRAVLGIGIMLTGMGALTSLPAMRAAAKLRKAARNSPRDVLKTPATTQSQQMMSKYVESCRRYA</sequence>
<dbReference type="SMART" id="SM00636">
    <property type="entry name" value="Glyco_18"/>
    <property type="match status" value="1"/>
</dbReference>
<dbReference type="InterPro" id="IPR036861">
    <property type="entry name" value="Endochitinase-like_sf"/>
</dbReference>
<evidence type="ECO:0000259" key="17">
    <source>
        <dbReference type="PROSITE" id="PS50941"/>
    </source>
</evidence>
<dbReference type="InterPro" id="IPR036779">
    <property type="entry name" value="LysM_dom_sf"/>
</dbReference>
<evidence type="ECO:0000256" key="12">
    <source>
        <dbReference type="ARBA" id="ARBA00023326"/>
    </source>
</evidence>
<keyword evidence="5" id="KW-0964">Secreted</keyword>
<keyword evidence="8" id="KW-0146">Chitin degradation</keyword>
<feature type="domain" description="GH18" evidence="18">
    <location>
        <begin position="508"/>
        <end position="878"/>
    </location>
</feature>
<keyword evidence="16" id="KW-0732">Signal</keyword>
<keyword evidence="7 14" id="KW-0378">Hydrolase</keyword>
<dbReference type="InterPro" id="IPR018371">
    <property type="entry name" value="Chitin-binding_1_CS"/>
</dbReference>
<dbReference type="PANTHER" id="PTHR47700:SF2">
    <property type="entry name" value="CHITINASE"/>
    <property type="match status" value="1"/>
</dbReference>
<keyword evidence="13" id="KW-1015">Disulfide bond</keyword>
<dbReference type="Gene3D" id="3.30.60.10">
    <property type="entry name" value="Endochitinase-like"/>
    <property type="match status" value="1"/>
</dbReference>
<dbReference type="SUPFAM" id="SSF51445">
    <property type="entry name" value="(Trans)glycosidases"/>
    <property type="match status" value="1"/>
</dbReference>
<evidence type="ECO:0000256" key="15">
    <source>
        <dbReference type="SAM" id="Phobius"/>
    </source>
</evidence>
<dbReference type="CDD" id="cd02878">
    <property type="entry name" value="GH18_zymocin_alpha"/>
    <property type="match status" value="1"/>
</dbReference>
<dbReference type="InterPro" id="IPR017853">
    <property type="entry name" value="GH"/>
</dbReference>
<keyword evidence="15" id="KW-1133">Transmembrane helix</keyword>
<feature type="chain" id="PRO_5035481215" description="chitinase" evidence="16">
    <location>
        <begin position="22"/>
        <end position="1294"/>
    </location>
</feature>
<evidence type="ECO:0000313" key="20">
    <source>
        <dbReference type="Proteomes" id="UP000813385"/>
    </source>
</evidence>
<evidence type="ECO:0000256" key="8">
    <source>
        <dbReference type="ARBA" id="ARBA00023024"/>
    </source>
</evidence>
<feature type="domain" description="Chitin-binding type-1" evidence="17">
    <location>
        <begin position="426"/>
        <end position="496"/>
    </location>
</feature>
<dbReference type="SUPFAM" id="SSF57016">
    <property type="entry name" value="Plant lectins/antimicrobial peptides"/>
    <property type="match status" value="1"/>
</dbReference>
<gene>
    <name evidence="19" type="ORF">B0T11DRAFT_346724</name>
</gene>
<dbReference type="GO" id="GO:0000272">
    <property type="term" value="P:polysaccharide catabolic process"/>
    <property type="evidence" value="ECO:0007669"/>
    <property type="project" value="UniProtKB-KW"/>
</dbReference>
<keyword evidence="6 13" id="KW-0147">Chitin-binding</keyword>
<evidence type="ECO:0000256" key="13">
    <source>
        <dbReference type="PROSITE-ProRule" id="PRU00261"/>
    </source>
</evidence>
<dbReference type="GO" id="GO:0008843">
    <property type="term" value="F:endochitinase activity"/>
    <property type="evidence" value="ECO:0007669"/>
    <property type="project" value="UniProtKB-EC"/>
</dbReference>
<protein>
    <recommendedName>
        <fullName evidence="4">chitinase</fullName>
        <ecNumber evidence="4">3.2.1.14</ecNumber>
    </recommendedName>
</protein>
<comment type="caution">
    <text evidence="19">The sequence shown here is derived from an EMBL/GenBank/DDBJ whole genome shotgun (WGS) entry which is preliminary data.</text>
</comment>
<dbReference type="CDD" id="cd00035">
    <property type="entry name" value="ChtBD1"/>
    <property type="match status" value="1"/>
</dbReference>
<dbReference type="Proteomes" id="UP000813385">
    <property type="component" value="Unassembled WGS sequence"/>
</dbReference>